<dbReference type="GO" id="GO:0004222">
    <property type="term" value="F:metalloendopeptidase activity"/>
    <property type="evidence" value="ECO:0007669"/>
    <property type="project" value="InterPro"/>
</dbReference>
<feature type="binding site" evidence="9">
    <location>
        <position position="230"/>
    </location>
    <ligand>
        <name>Ca(2+)</name>
        <dbReference type="ChEBI" id="CHEBI:29108"/>
        <label>3</label>
    </ligand>
</feature>
<evidence type="ECO:0000256" key="8">
    <source>
        <dbReference type="PIRSR" id="PIRSR621190-1"/>
    </source>
</evidence>
<feature type="binding site" evidence="9">
    <location>
        <position position="233"/>
    </location>
    <ligand>
        <name>Ca(2+)</name>
        <dbReference type="ChEBI" id="CHEBI:29108"/>
        <label>3</label>
    </ligand>
</feature>
<dbReference type="GO" id="GO:0030574">
    <property type="term" value="P:collagen catabolic process"/>
    <property type="evidence" value="ECO:0007669"/>
    <property type="project" value="TreeGrafter"/>
</dbReference>
<evidence type="ECO:0000256" key="7">
    <source>
        <dbReference type="ARBA" id="ARBA00023049"/>
    </source>
</evidence>
<feature type="binding site" evidence="9">
    <location>
        <position position="203"/>
    </location>
    <ligand>
        <name>Zn(2+)</name>
        <dbReference type="ChEBI" id="CHEBI:29105"/>
        <label>1</label>
    </ligand>
</feature>
<dbReference type="InterPro" id="IPR024079">
    <property type="entry name" value="MetalloPept_cat_dom_sf"/>
</dbReference>
<feature type="binding site" evidence="9">
    <location>
        <position position="193"/>
    </location>
    <ligand>
        <name>Ca(2+)</name>
        <dbReference type="ChEBI" id="CHEBI:29108"/>
        <label>2</label>
    </ligand>
</feature>
<organism evidence="12 13">
    <name type="scientific">Romanomermis culicivorax</name>
    <name type="common">Nematode worm</name>
    <dbReference type="NCBI Taxonomy" id="13658"/>
    <lineage>
        <taxon>Eukaryota</taxon>
        <taxon>Metazoa</taxon>
        <taxon>Ecdysozoa</taxon>
        <taxon>Nematoda</taxon>
        <taxon>Enoplea</taxon>
        <taxon>Dorylaimia</taxon>
        <taxon>Mermithida</taxon>
        <taxon>Mermithoidea</taxon>
        <taxon>Mermithidae</taxon>
        <taxon>Romanomermis</taxon>
    </lineage>
</organism>
<feature type="binding site" evidence="9">
    <location>
        <position position="255"/>
    </location>
    <ligand>
        <name>Zn(2+)</name>
        <dbReference type="ChEBI" id="CHEBI:29105"/>
        <label>2</label>
        <note>catalytic</note>
    </ligand>
</feature>
<feature type="binding site" evidence="9">
    <location>
        <position position="261"/>
    </location>
    <ligand>
        <name>Zn(2+)</name>
        <dbReference type="ChEBI" id="CHEBI:29105"/>
        <label>2</label>
        <note>catalytic</note>
    </ligand>
</feature>
<feature type="binding site" evidence="9">
    <location>
        <position position="205"/>
    </location>
    <ligand>
        <name>Zn(2+)</name>
        <dbReference type="ChEBI" id="CHEBI:29105"/>
        <label>1</label>
    </ligand>
</feature>
<dbReference type="InterPro" id="IPR006026">
    <property type="entry name" value="Peptidase_Metallo"/>
</dbReference>
<evidence type="ECO:0000313" key="13">
    <source>
        <dbReference type="WBParaSite" id="nRc.2.0.1.t45238-RA"/>
    </source>
</evidence>
<feature type="binding site" evidence="9">
    <location>
        <position position="269"/>
    </location>
    <ligand>
        <name>Zn(2+)</name>
        <dbReference type="ChEBI" id="CHEBI:29105"/>
        <label>2</label>
        <note>catalytic</note>
    </ligand>
</feature>
<keyword evidence="2" id="KW-0645">Protease</keyword>
<dbReference type="SUPFAM" id="SSF55486">
    <property type="entry name" value="Metalloproteases ('zincins'), catalytic domain"/>
    <property type="match status" value="1"/>
</dbReference>
<feature type="binding site" evidence="9">
    <location>
        <position position="211"/>
    </location>
    <ligand>
        <name>Ca(2+)</name>
        <dbReference type="ChEBI" id="CHEBI:29108"/>
        <label>3</label>
    </ligand>
</feature>
<evidence type="ECO:0000256" key="6">
    <source>
        <dbReference type="ARBA" id="ARBA00022833"/>
    </source>
</evidence>
<dbReference type="PRINTS" id="PR00138">
    <property type="entry name" value="MATRIXIN"/>
</dbReference>
<keyword evidence="6 9" id="KW-0862">Zinc</keyword>
<keyword evidence="7" id="KW-0482">Metalloprotease</keyword>
<keyword evidence="4 10" id="KW-0732">Signal</keyword>
<dbReference type="GO" id="GO:0006508">
    <property type="term" value="P:proteolysis"/>
    <property type="evidence" value="ECO:0007669"/>
    <property type="project" value="UniProtKB-KW"/>
</dbReference>
<dbReference type="PANTHER" id="PTHR10201">
    <property type="entry name" value="MATRIX METALLOPROTEINASE"/>
    <property type="match status" value="1"/>
</dbReference>
<evidence type="ECO:0000256" key="1">
    <source>
        <dbReference type="ARBA" id="ARBA00010370"/>
    </source>
</evidence>
<feature type="binding site" evidence="9">
    <location>
        <position position="210"/>
    </location>
    <ligand>
        <name>Ca(2+)</name>
        <dbReference type="ChEBI" id="CHEBI:29108"/>
        <label>3</label>
    </ligand>
</feature>
<dbReference type="InterPro" id="IPR001818">
    <property type="entry name" value="Pept_M10_metallopeptidase"/>
</dbReference>
<dbReference type="SMART" id="SM00235">
    <property type="entry name" value="ZnMc"/>
    <property type="match status" value="1"/>
</dbReference>
<evidence type="ECO:0000256" key="9">
    <source>
        <dbReference type="PIRSR" id="PIRSR621190-2"/>
    </source>
</evidence>
<evidence type="ECO:0000256" key="2">
    <source>
        <dbReference type="ARBA" id="ARBA00022670"/>
    </source>
</evidence>
<feature type="binding site" evidence="9">
    <location>
        <position position="233"/>
    </location>
    <ligand>
        <name>Ca(2+)</name>
        <dbReference type="ChEBI" id="CHEBI:29108"/>
        <label>1</label>
    </ligand>
</feature>
<evidence type="ECO:0000313" key="12">
    <source>
        <dbReference type="Proteomes" id="UP000887565"/>
    </source>
</evidence>
<comment type="similarity">
    <text evidence="1">Belongs to the peptidase M10A family.</text>
</comment>
<feature type="signal peptide" evidence="10">
    <location>
        <begin position="1"/>
        <end position="25"/>
    </location>
</feature>
<keyword evidence="5" id="KW-0378">Hydrolase</keyword>
<proteinExistence type="inferred from homology"/>
<name>A0A915L2D8_ROMCU</name>
<reference evidence="13" key="1">
    <citation type="submission" date="2022-11" db="UniProtKB">
        <authorList>
            <consortium name="WormBaseParasite"/>
        </authorList>
    </citation>
    <scope>IDENTIFICATION</scope>
</reference>
<dbReference type="WBParaSite" id="nRc.2.0.1.t45238-RA">
    <property type="protein sequence ID" value="nRc.2.0.1.t45238-RA"/>
    <property type="gene ID" value="nRc.2.0.1.g45238"/>
</dbReference>
<dbReference type="Proteomes" id="UP000887565">
    <property type="component" value="Unplaced"/>
</dbReference>
<evidence type="ECO:0000256" key="4">
    <source>
        <dbReference type="ARBA" id="ARBA00022729"/>
    </source>
</evidence>
<feature type="binding site" evidence="9">
    <location>
        <position position="218"/>
    </location>
    <ligand>
        <name>Zn(2+)</name>
        <dbReference type="ChEBI" id="CHEBI:29105"/>
        <label>1</label>
    </ligand>
</feature>
<dbReference type="GO" id="GO:0030198">
    <property type="term" value="P:extracellular matrix organization"/>
    <property type="evidence" value="ECO:0007669"/>
    <property type="project" value="TreeGrafter"/>
</dbReference>
<keyword evidence="3 9" id="KW-0479">Metal-binding</keyword>
<dbReference type="GO" id="GO:0008270">
    <property type="term" value="F:zinc ion binding"/>
    <property type="evidence" value="ECO:0007669"/>
    <property type="project" value="InterPro"/>
</dbReference>
<comment type="cofactor">
    <cofactor evidence="9">
        <name>Zn(2+)</name>
        <dbReference type="ChEBI" id="CHEBI:29105"/>
    </cofactor>
    <text evidence="9">Binds 2 Zn(2+) ions per subunit.</text>
</comment>
<dbReference type="GO" id="GO:0031012">
    <property type="term" value="C:extracellular matrix"/>
    <property type="evidence" value="ECO:0007669"/>
    <property type="project" value="InterPro"/>
</dbReference>
<evidence type="ECO:0000259" key="11">
    <source>
        <dbReference type="SMART" id="SM00235"/>
    </source>
</evidence>
<feature type="chain" id="PRO_5037655888" evidence="10">
    <location>
        <begin position="26"/>
        <end position="326"/>
    </location>
</feature>
<feature type="active site" evidence="8">
    <location>
        <position position="252"/>
    </location>
</feature>
<dbReference type="PANTHER" id="PTHR10201:SF291">
    <property type="entry name" value="MATRIX METALLOPROTEINASE 1, ISOFORM C-RELATED"/>
    <property type="match status" value="1"/>
</dbReference>
<dbReference type="InterPro" id="IPR021190">
    <property type="entry name" value="Pept_M10A"/>
</dbReference>
<evidence type="ECO:0000256" key="10">
    <source>
        <dbReference type="SAM" id="SignalP"/>
    </source>
</evidence>
<dbReference type="Gene3D" id="3.40.390.10">
    <property type="entry name" value="Collagenase (Catalytic Domain)"/>
    <property type="match status" value="1"/>
</dbReference>
<feature type="domain" description="Peptidase metallopeptidase" evidence="11">
    <location>
        <begin position="126"/>
        <end position="298"/>
    </location>
</feature>
<evidence type="ECO:0000256" key="3">
    <source>
        <dbReference type="ARBA" id="ARBA00022723"/>
    </source>
</evidence>
<feature type="binding site" evidence="9">
    <location>
        <position position="251"/>
    </location>
    <ligand>
        <name>Zn(2+)</name>
        <dbReference type="ChEBI" id="CHEBI:29105"/>
        <label>2</label>
        <note>catalytic</note>
    </ligand>
</feature>
<accession>A0A915L2D8</accession>
<dbReference type="Pfam" id="PF00413">
    <property type="entry name" value="Peptidase_M10"/>
    <property type="match status" value="1"/>
</dbReference>
<feature type="binding site" evidence="9">
    <location>
        <position position="228"/>
    </location>
    <ligand>
        <name>Zn(2+)</name>
        <dbReference type="ChEBI" id="CHEBI:29105"/>
        <label>1</label>
    </ligand>
</feature>
<dbReference type="GO" id="GO:0005615">
    <property type="term" value="C:extracellular space"/>
    <property type="evidence" value="ECO:0007669"/>
    <property type="project" value="TreeGrafter"/>
</dbReference>
<keyword evidence="12" id="KW-1185">Reference proteome</keyword>
<sequence length="326" mass="37631">MNFAVRRVVRHLLFVYLQCILQISSRPLIDKEMLDFLHGYLRRFGYTDHSTELNAAQFHSSMRRLAEDLNETYDSSPASMSKLFKMSSLARCSRSSTSIDHVDTSSNKIRRRRKRFTPHISKWKISNIKWRMRDPFSLFNNINDYEVVRGTLRHSLNLWSEASEHLLNFTDFSANFEDLVNVDTMQHADPAIDMDMFFAVGDHGDHEAFDGKGGIVAHSGYPMVGKIHFDADELWTIDSEQGIDLRYVTLHETGHALGLRHSKNKDAIMYPIYKKGNSRSTIHLSEDDALGIKYLYKNGDVRGYEYMLDSAKQDDGLTSKKIDFED</sequence>
<comment type="cofactor">
    <cofactor evidence="9">
        <name>Ca(2+)</name>
        <dbReference type="ChEBI" id="CHEBI:29108"/>
    </cofactor>
    <text evidence="9">Can bind about 5 Ca(2+) ions per subunit.</text>
</comment>
<dbReference type="AlphaFoldDB" id="A0A915L2D8"/>
<evidence type="ECO:0000256" key="5">
    <source>
        <dbReference type="ARBA" id="ARBA00022801"/>
    </source>
</evidence>
<protein>
    <submittedName>
        <fullName evidence="13">Peptidase metallopeptidase domain-containing protein</fullName>
    </submittedName>
</protein>
<keyword evidence="9" id="KW-0106">Calcium</keyword>